<comment type="caution">
    <text evidence="1">The sequence shown here is derived from an EMBL/GenBank/DDBJ whole genome shotgun (WGS) entry which is preliminary data.</text>
</comment>
<protein>
    <submittedName>
        <fullName evidence="1">Uncharacterized protein</fullName>
    </submittedName>
</protein>
<proteinExistence type="predicted"/>
<gene>
    <name evidence="1" type="ORF">ACFPPC_10415</name>
</gene>
<name>A0ABW0H8S5_9HYPH</name>
<evidence type="ECO:0000313" key="1">
    <source>
        <dbReference type="EMBL" id="MFC5393045.1"/>
    </source>
</evidence>
<organism evidence="1 2">
    <name type="scientific">Bosea vestrisii</name>
    <dbReference type="NCBI Taxonomy" id="151416"/>
    <lineage>
        <taxon>Bacteria</taxon>
        <taxon>Pseudomonadati</taxon>
        <taxon>Pseudomonadota</taxon>
        <taxon>Alphaproteobacteria</taxon>
        <taxon>Hyphomicrobiales</taxon>
        <taxon>Boseaceae</taxon>
        <taxon>Bosea</taxon>
    </lineage>
</organism>
<reference evidence="2" key="1">
    <citation type="journal article" date="2019" name="Int. J. Syst. Evol. Microbiol.">
        <title>The Global Catalogue of Microorganisms (GCM) 10K type strain sequencing project: providing services to taxonomists for standard genome sequencing and annotation.</title>
        <authorList>
            <consortium name="The Broad Institute Genomics Platform"/>
            <consortium name="The Broad Institute Genome Sequencing Center for Infectious Disease"/>
            <person name="Wu L."/>
            <person name="Ma J."/>
        </authorList>
    </citation>
    <scope>NUCLEOTIDE SEQUENCE [LARGE SCALE GENOMIC DNA]</scope>
    <source>
        <strain evidence="2">CGMCC 1.16326</strain>
    </source>
</reference>
<dbReference type="EMBL" id="JBHSLV010000019">
    <property type="protein sequence ID" value="MFC5393045.1"/>
    <property type="molecule type" value="Genomic_DNA"/>
</dbReference>
<sequence length="85" mass="9580">MTDLKPVMMRPFTAPEERCLVKLDRLPGNATLNITRDLPAIYERLSHKGLTVVMLVKRQKLARLTATGRYYAQMIAARRKPGGLG</sequence>
<dbReference type="RefSeq" id="WP_377007956.1">
    <property type="nucleotide sequence ID" value="NZ_JBHSLV010000019.1"/>
</dbReference>
<dbReference type="Proteomes" id="UP001596104">
    <property type="component" value="Unassembled WGS sequence"/>
</dbReference>
<accession>A0ABW0H8S5</accession>
<keyword evidence="2" id="KW-1185">Reference proteome</keyword>
<evidence type="ECO:0000313" key="2">
    <source>
        <dbReference type="Proteomes" id="UP001596104"/>
    </source>
</evidence>